<dbReference type="RefSeq" id="WP_092460141.1">
    <property type="nucleotide sequence ID" value="NZ_FPCJ01000001.1"/>
</dbReference>
<dbReference type="OrthoDB" id="1876404at2"/>
<evidence type="ECO:0000313" key="3">
    <source>
        <dbReference type="EMBL" id="SFV34301.1"/>
    </source>
</evidence>
<keyword evidence="1" id="KW-0472">Membrane</keyword>
<dbReference type="AlphaFoldDB" id="A0A1I7NI15"/>
<dbReference type="EMBL" id="FPCJ01000001">
    <property type="protein sequence ID" value="SFV34301.1"/>
    <property type="molecule type" value="Genomic_DNA"/>
</dbReference>
<evidence type="ECO:0000259" key="2">
    <source>
        <dbReference type="Pfam" id="PF13474"/>
    </source>
</evidence>
<dbReference type="Proteomes" id="UP000199537">
    <property type="component" value="Unassembled WGS sequence"/>
</dbReference>
<dbReference type="Pfam" id="PF13474">
    <property type="entry name" value="SnoaL_3"/>
    <property type="match status" value="1"/>
</dbReference>
<feature type="domain" description="SnoaL-like" evidence="2">
    <location>
        <begin position="65"/>
        <end position="161"/>
    </location>
</feature>
<sequence>MAYLHKRKIGIFVDACPQKRVLAILKDKKHIVLLIHNSMIRKKYILVFGFCLLCLTSYSQVNKQINEVFKRFQYGYTKRDTSFVDAFVNDLCAKDIQILGTGEDELLQGMNAAKNFFKNDWLYWFDLKLDTSTLKVTTIGDVTLFLMNGTASMTFPDKEKAYDFAYKRLQQLVNTEKTSGAKLLSYSSEAANLIQQIESGGLEIKYSIRLSGAIVRQDNRWLFKQLVFSFPYPMSRK</sequence>
<proteinExistence type="predicted"/>
<keyword evidence="1" id="KW-0812">Transmembrane</keyword>
<accession>A0A1I7NI15</accession>
<protein>
    <submittedName>
        <fullName evidence="3">SnoaL-like domain-containing protein</fullName>
    </submittedName>
</protein>
<name>A0A1I7NI15_9BACT</name>
<keyword evidence="1" id="KW-1133">Transmembrane helix</keyword>
<reference evidence="4" key="1">
    <citation type="submission" date="2016-10" db="EMBL/GenBank/DDBJ databases">
        <authorList>
            <person name="Varghese N."/>
            <person name="Submissions S."/>
        </authorList>
    </citation>
    <scope>NUCLEOTIDE SEQUENCE [LARGE SCALE GENOMIC DNA]</scope>
    <source>
        <strain evidence="4">DSM 14807</strain>
    </source>
</reference>
<organism evidence="3 4">
    <name type="scientific">Thermoflavifilum thermophilum</name>
    <dbReference type="NCBI Taxonomy" id="1393122"/>
    <lineage>
        <taxon>Bacteria</taxon>
        <taxon>Pseudomonadati</taxon>
        <taxon>Bacteroidota</taxon>
        <taxon>Chitinophagia</taxon>
        <taxon>Chitinophagales</taxon>
        <taxon>Chitinophagaceae</taxon>
        <taxon>Thermoflavifilum</taxon>
    </lineage>
</organism>
<gene>
    <name evidence="3" type="ORF">SAMN05660895_1959</name>
</gene>
<dbReference type="InterPro" id="IPR037401">
    <property type="entry name" value="SnoaL-like"/>
</dbReference>
<feature type="transmembrane region" description="Helical" evidence="1">
    <location>
        <begin position="44"/>
        <end position="61"/>
    </location>
</feature>
<evidence type="ECO:0000256" key="1">
    <source>
        <dbReference type="SAM" id="Phobius"/>
    </source>
</evidence>
<evidence type="ECO:0000313" key="4">
    <source>
        <dbReference type="Proteomes" id="UP000199537"/>
    </source>
</evidence>
<keyword evidence="4" id="KW-1185">Reference proteome</keyword>